<feature type="transmembrane region" description="Helical" evidence="7">
    <location>
        <begin position="96"/>
        <end position="114"/>
    </location>
</feature>
<evidence type="ECO:0000313" key="8">
    <source>
        <dbReference type="EMBL" id="REG81482.1"/>
    </source>
</evidence>
<dbReference type="AlphaFoldDB" id="A0A3E0DFL1"/>
<feature type="transmembrane region" description="Helical" evidence="7">
    <location>
        <begin position="19"/>
        <end position="36"/>
    </location>
</feature>
<feature type="transmembrane region" description="Helical" evidence="7">
    <location>
        <begin position="57"/>
        <end position="76"/>
    </location>
</feature>
<sequence>MIAYPTIDPVAISIGPLAVHWYGIMYLIGFAGAYFLGNYRAKQSNGMWTKDMVSDMIFYGALGVILGGRVGYILFYQFPVFVEDPLVIFRIWDGGMSFHGGLLGVIAAMAIFARRYNKHVIDVTDFAAPFVPIGLGAGRIGNFINGELWGKPTDVPWAMVFPKDVLQLARHPSQLYQFALEGVALFCILWFFSKKSKPRYCVSGLFLLCYGVFRILSEFVREPDPQIGYLAFGWLTQGQLLSLPMVIIGLMLMVFGFKMKKFPQS</sequence>
<dbReference type="HAMAP" id="MF_01147">
    <property type="entry name" value="Lgt"/>
    <property type="match status" value="1"/>
</dbReference>
<feature type="transmembrane region" description="Helical" evidence="7">
    <location>
        <begin position="175"/>
        <end position="193"/>
    </location>
</feature>
<dbReference type="PANTHER" id="PTHR30589">
    <property type="entry name" value="PROLIPOPROTEIN DIACYLGLYCERYL TRANSFERASE"/>
    <property type="match status" value="1"/>
</dbReference>
<dbReference type="PROSITE" id="PS01311">
    <property type="entry name" value="LGT"/>
    <property type="match status" value="1"/>
</dbReference>
<evidence type="ECO:0000256" key="5">
    <source>
        <dbReference type="ARBA" id="ARBA00022989"/>
    </source>
</evidence>
<dbReference type="PANTHER" id="PTHR30589:SF0">
    <property type="entry name" value="PHOSPHATIDYLGLYCEROL--PROLIPOPROTEIN DIACYLGLYCERYL TRANSFERASE"/>
    <property type="match status" value="1"/>
</dbReference>
<organism evidence="8 9">
    <name type="scientific">Marinomonas pollencensis</name>
    <dbReference type="NCBI Taxonomy" id="491954"/>
    <lineage>
        <taxon>Bacteria</taxon>
        <taxon>Pseudomonadati</taxon>
        <taxon>Pseudomonadota</taxon>
        <taxon>Gammaproteobacteria</taxon>
        <taxon>Oceanospirillales</taxon>
        <taxon>Oceanospirillaceae</taxon>
        <taxon>Marinomonas</taxon>
    </lineage>
</organism>
<accession>A0A3E0DFL1</accession>
<dbReference type="GO" id="GO:0042158">
    <property type="term" value="P:lipoprotein biosynthetic process"/>
    <property type="evidence" value="ECO:0007669"/>
    <property type="project" value="UniProtKB-UniRule"/>
</dbReference>
<dbReference type="EC" id="2.5.1.145" evidence="7"/>
<comment type="catalytic activity">
    <reaction evidence="7">
        <text>L-cysteinyl-[prolipoprotein] + a 1,2-diacyl-sn-glycero-3-phospho-(1'-sn-glycerol) = an S-1,2-diacyl-sn-glyceryl-L-cysteinyl-[prolipoprotein] + sn-glycerol 1-phosphate + H(+)</text>
        <dbReference type="Rhea" id="RHEA:56712"/>
        <dbReference type="Rhea" id="RHEA-COMP:14679"/>
        <dbReference type="Rhea" id="RHEA-COMP:14680"/>
        <dbReference type="ChEBI" id="CHEBI:15378"/>
        <dbReference type="ChEBI" id="CHEBI:29950"/>
        <dbReference type="ChEBI" id="CHEBI:57685"/>
        <dbReference type="ChEBI" id="CHEBI:64716"/>
        <dbReference type="ChEBI" id="CHEBI:140658"/>
        <dbReference type="EC" id="2.5.1.145"/>
    </reaction>
</comment>
<feature type="transmembrane region" description="Helical" evidence="7">
    <location>
        <begin position="240"/>
        <end position="257"/>
    </location>
</feature>
<dbReference type="RefSeq" id="WP_115898844.1">
    <property type="nucleotide sequence ID" value="NZ_QUNG01000014.1"/>
</dbReference>
<dbReference type="UniPathway" id="UPA00664"/>
<keyword evidence="5 7" id="KW-1133">Transmembrane helix</keyword>
<dbReference type="NCBIfam" id="TIGR00544">
    <property type="entry name" value="lgt"/>
    <property type="match status" value="1"/>
</dbReference>
<evidence type="ECO:0000256" key="1">
    <source>
        <dbReference type="ARBA" id="ARBA00007150"/>
    </source>
</evidence>
<dbReference type="Proteomes" id="UP000256542">
    <property type="component" value="Unassembled WGS sequence"/>
</dbReference>
<evidence type="ECO:0000256" key="7">
    <source>
        <dbReference type="HAMAP-Rule" id="MF_01147"/>
    </source>
</evidence>
<dbReference type="EMBL" id="QUNG01000014">
    <property type="protein sequence ID" value="REG81482.1"/>
    <property type="molecule type" value="Genomic_DNA"/>
</dbReference>
<keyword evidence="9" id="KW-1185">Reference proteome</keyword>
<dbReference type="Pfam" id="PF01790">
    <property type="entry name" value="LGT"/>
    <property type="match status" value="1"/>
</dbReference>
<comment type="similarity">
    <text evidence="1 7">Belongs to the Lgt family.</text>
</comment>
<proteinExistence type="inferred from homology"/>
<keyword evidence="8" id="KW-0449">Lipoprotein</keyword>
<comment type="caution">
    <text evidence="8">The sequence shown here is derived from an EMBL/GenBank/DDBJ whole genome shotgun (WGS) entry which is preliminary data.</text>
</comment>
<evidence type="ECO:0000313" key="9">
    <source>
        <dbReference type="Proteomes" id="UP000256542"/>
    </source>
</evidence>
<gene>
    <name evidence="7" type="primary">lgt</name>
    <name evidence="8" type="ORF">DFP81_11469</name>
</gene>
<keyword evidence="2 7" id="KW-1003">Cell membrane</keyword>
<comment type="pathway">
    <text evidence="7">Protein modification; lipoprotein biosynthesis (diacylglyceryl transfer).</text>
</comment>
<dbReference type="GO" id="GO:0005886">
    <property type="term" value="C:plasma membrane"/>
    <property type="evidence" value="ECO:0007669"/>
    <property type="project" value="UniProtKB-SubCell"/>
</dbReference>
<keyword evidence="4 7" id="KW-0812">Transmembrane</keyword>
<name>A0A3E0DFL1_9GAMM</name>
<comment type="subcellular location">
    <subcellularLocation>
        <location evidence="7">Cell membrane</location>
        <topology evidence="7">Multi-pass membrane protein</topology>
    </subcellularLocation>
</comment>
<keyword evidence="3 7" id="KW-0808">Transferase</keyword>
<feature type="transmembrane region" description="Helical" evidence="7">
    <location>
        <begin position="126"/>
        <end position="144"/>
    </location>
</feature>
<evidence type="ECO:0000256" key="4">
    <source>
        <dbReference type="ARBA" id="ARBA00022692"/>
    </source>
</evidence>
<dbReference type="GO" id="GO:0008961">
    <property type="term" value="F:phosphatidylglycerol-prolipoprotein diacylglyceryl transferase activity"/>
    <property type="evidence" value="ECO:0007669"/>
    <property type="project" value="UniProtKB-UniRule"/>
</dbReference>
<protein>
    <recommendedName>
        <fullName evidence="7">Phosphatidylglycerol--prolipoprotein diacylglyceryl transferase</fullName>
        <ecNumber evidence="7">2.5.1.145</ecNumber>
    </recommendedName>
</protein>
<evidence type="ECO:0000256" key="2">
    <source>
        <dbReference type="ARBA" id="ARBA00022475"/>
    </source>
</evidence>
<reference evidence="8 9" key="1">
    <citation type="submission" date="2018-08" db="EMBL/GenBank/DDBJ databases">
        <title>Genomic Encyclopedia of Type Strains, Phase III (KMG-III): the genomes of soil and plant-associated and newly described type strains.</title>
        <authorList>
            <person name="Whitman W."/>
        </authorList>
    </citation>
    <scope>NUCLEOTIDE SEQUENCE [LARGE SCALE GENOMIC DNA]</scope>
    <source>
        <strain evidence="8 9">CECT 7375</strain>
    </source>
</reference>
<keyword evidence="6 7" id="KW-0472">Membrane</keyword>
<evidence type="ECO:0000256" key="6">
    <source>
        <dbReference type="ARBA" id="ARBA00023136"/>
    </source>
</evidence>
<dbReference type="InterPro" id="IPR001640">
    <property type="entry name" value="Lgt"/>
</dbReference>
<comment type="function">
    <text evidence="7">Catalyzes the transfer of the diacylglyceryl group from phosphatidylglycerol to the sulfhydryl group of the N-terminal cysteine of a prolipoprotein, the first step in the formation of mature lipoproteins.</text>
</comment>
<feature type="binding site" evidence="7">
    <location>
        <position position="139"/>
    </location>
    <ligand>
        <name>a 1,2-diacyl-sn-glycero-3-phospho-(1'-sn-glycerol)</name>
        <dbReference type="ChEBI" id="CHEBI:64716"/>
    </ligand>
</feature>
<feature type="transmembrane region" description="Helical" evidence="7">
    <location>
        <begin position="200"/>
        <end position="220"/>
    </location>
</feature>
<dbReference type="OrthoDB" id="871140at2"/>
<evidence type="ECO:0000256" key="3">
    <source>
        <dbReference type="ARBA" id="ARBA00022679"/>
    </source>
</evidence>